<gene>
    <name evidence="1" type="ORF">I7412_25840</name>
</gene>
<dbReference type="EMBL" id="JAEACQ010000251">
    <property type="protein sequence ID" value="MBL7630519.1"/>
    <property type="molecule type" value="Genomic_DNA"/>
</dbReference>
<accession>A0A937RNH9</accession>
<sequence>MTAPPTPDVDLYIATEEDFQAAKANALRRAGCTLEELREQARTGEFRSSRAYIAWVFLRCLEERARADA</sequence>
<comment type="caution">
    <text evidence="1">The sequence shown here is derived from an EMBL/GenBank/DDBJ whole genome shotgun (WGS) entry which is preliminary data.</text>
</comment>
<evidence type="ECO:0000313" key="2">
    <source>
        <dbReference type="Proteomes" id="UP000604475"/>
    </source>
</evidence>
<keyword evidence="2" id="KW-1185">Reference proteome</keyword>
<name>A0A937RNH9_9ACTN</name>
<dbReference type="RefSeq" id="WP_203002075.1">
    <property type="nucleotide sequence ID" value="NZ_JADWYU010000140.1"/>
</dbReference>
<proteinExistence type="predicted"/>
<reference evidence="1" key="1">
    <citation type="submission" date="2020-12" db="EMBL/GenBank/DDBJ databases">
        <title>Genomic characterization of non-nitrogen-fixing Frankia strains.</title>
        <authorList>
            <person name="Carlos-Shanley C."/>
            <person name="Guerra T."/>
            <person name="Hahn D."/>
        </authorList>
    </citation>
    <scope>NUCLEOTIDE SEQUENCE</scope>
    <source>
        <strain evidence="1">CN6</strain>
    </source>
</reference>
<dbReference type="Proteomes" id="UP000604475">
    <property type="component" value="Unassembled WGS sequence"/>
</dbReference>
<protein>
    <submittedName>
        <fullName evidence="1">Uncharacterized protein</fullName>
    </submittedName>
</protein>
<evidence type="ECO:0000313" key="1">
    <source>
        <dbReference type="EMBL" id="MBL7630519.1"/>
    </source>
</evidence>
<dbReference type="AlphaFoldDB" id="A0A937RNH9"/>
<organism evidence="1 2">
    <name type="scientific">Frankia nepalensis</name>
    <dbReference type="NCBI Taxonomy" id="1836974"/>
    <lineage>
        <taxon>Bacteria</taxon>
        <taxon>Bacillati</taxon>
        <taxon>Actinomycetota</taxon>
        <taxon>Actinomycetes</taxon>
        <taxon>Frankiales</taxon>
        <taxon>Frankiaceae</taxon>
        <taxon>Frankia</taxon>
    </lineage>
</organism>